<comment type="caution">
    <text evidence="2">The sequence shown here is derived from an EMBL/GenBank/DDBJ whole genome shotgun (WGS) entry which is preliminary data.</text>
</comment>
<organism evidence="2 3">
    <name type="scientific">Cercophora newfieldiana</name>
    <dbReference type="NCBI Taxonomy" id="92897"/>
    <lineage>
        <taxon>Eukaryota</taxon>
        <taxon>Fungi</taxon>
        <taxon>Dikarya</taxon>
        <taxon>Ascomycota</taxon>
        <taxon>Pezizomycotina</taxon>
        <taxon>Sordariomycetes</taxon>
        <taxon>Sordariomycetidae</taxon>
        <taxon>Sordariales</taxon>
        <taxon>Lasiosphaeriaceae</taxon>
        <taxon>Cercophora</taxon>
    </lineage>
</organism>
<dbReference type="Proteomes" id="UP001174936">
    <property type="component" value="Unassembled WGS sequence"/>
</dbReference>
<dbReference type="EMBL" id="JAULSV010000006">
    <property type="protein sequence ID" value="KAK0642140.1"/>
    <property type="molecule type" value="Genomic_DNA"/>
</dbReference>
<evidence type="ECO:0000259" key="1">
    <source>
        <dbReference type="Pfam" id="PF12937"/>
    </source>
</evidence>
<feature type="domain" description="F-box" evidence="1">
    <location>
        <begin position="9"/>
        <end position="75"/>
    </location>
</feature>
<gene>
    <name evidence="2" type="ORF">B0T16DRAFT_225442</name>
</gene>
<evidence type="ECO:0000313" key="3">
    <source>
        <dbReference type="Proteomes" id="UP001174936"/>
    </source>
</evidence>
<name>A0AA40CKT2_9PEZI</name>
<evidence type="ECO:0000313" key="2">
    <source>
        <dbReference type="EMBL" id="KAK0642140.1"/>
    </source>
</evidence>
<keyword evidence="3" id="KW-1185">Reference proteome</keyword>
<accession>A0AA40CKT2</accession>
<reference evidence="2" key="1">
    <citation type="submission" date="2023-06" db="EMBL/GenBank/DDBJ databases">
        <title>Genome-scale phylogeny and comparative genomics of the fungal order Sordariales.</title>
        <authorList>
            <consortium name="Lawrence Berkeley National Laboratory"/>
            <person name="Hensen N."/>
            <person name="Bonometti L."/>
            <person name="Westerberg I."/>
            <person name="Brannstrom I.O."/>
            <person name="Guillou S."/>
            <person name="Cros-Aarteil S."/>
            <person name="Calhoun S."/>
            <person name="Haridas S."/>
            <person name="Kuo A."/>
            <person name="Mondo S."/>
            <person name="Pangilinan J."/>
            <person name="Riley R."/>
            <person name="Labutti K."/>
            <person name="Andreopoulos B."/>
            <person name="Lipzen A."/>
            <person name="Chen C."/>
            <person name="Yanf M."/>
            <person name="Daum C."/>
            <person name="Ng V."/>
            <person name="Clum A."/>
            <person name="Steindorff A."/>
            <person name="Ohm R."/>
            <person name="Martin F."/>
            <person name="Silar P."/>
            <person name="Natvig D."/>
            <person name="Lalanne C."/>
            <person name="Gautier V."/>
            <person name="Ament-Velasquez S.L."/>
            <person name="Kruys A."/>
            <person name="Hutchinson M.I."/>
            <person name="Powell A.J."/>
            <person name="Barry K."/>
            <person name="Miller A.N."/>
            <person name="Grigoriev I.V."/>
            <person name="Debuchy R."/>
            <person name="Gladieux P."/>
            <person name="Thoren M.H."/>
            <person name="Johannesson H."/>
        </authorList>
    </citation>
    <scope>NUCLEOTIDE SEQUENCE</scope>
    <source>
        <strain evidence="2">SMH2532-1</strain>
    </source>
</reference>
<dbReference type="InterPro" id="IPR001810">
    <property type="entry name" value="F-box_dom"/>
</dbReference>
<dbReference type="AlphaFoldDB" id="A0AA40CKT2"/>
<protein>
    <recommendedName>
        <fullName evidence="1">F-box domain-containing protein</fullName>
    </recommendedName>
</protein>
<sequence length="231" mass="26323">MLMMALPQLSQLPVEILLAICAQLCHHCSEPDTRDLSPTREHSEKRLHLAALASLCRTSKAFYEIASPYLYHFVYHHRDDSGKLLPSLIRTVIQRPDLASLIQHIDVNHLNRCSTIPAEQLEAEFFDAAVQKNLRPLPGWASHPWSLLRVPISNSLPARHSECLFPHPGRVRHARYIRTYQCCGPNMHHLPRVRHQRSTGCPHVHQGLRAAGGFQALRLQRGHRNRGARVD</sequence>
<dbReference type="Pfam" id="PF12937">
    <property type="entry name" value="F-box-like"/>
    <property type="match status" value="1"/>
</dbReference>
<proteinExistence type="predicted"/>